<proteinExistence type="predicted"/>
<feature type="domain" description="HTH tetR-type" evidence="5">
    <location>
        <begin position="12"/>
        <end position="72"/>
    </location>
</feature>
<name>A0A7X5UKM7_9PSEU</name>
<keyword evidence="2 4" id="KW-0238">DNA-binding</keyword>
<evidence type="ECO:0000313" key="6">
    <source>
        <dbReference type="EMBL" id="NIJ09723.1"/>
    </source>
</evidence>
<dbReference type="InterPro" id="IPR040611">
    <property type="entry name" value="AlkX_C"/>
</dbReference>
<dbReference type="Gene3D" id="1.10.357.10">
    <property type="entry name" value="Tetracycline Repressor, domain 2"/>
    <property type="match status" value="1"/>
</dbReference>
<dbReference type="PANTHER" id="PTHR30055">
    <property type="entry name" value="HTH-TYPE TRANSCRIPTIONAL REGULATOR RUTR"/>
    <property type="match status" value="1"/>
</dbReference>
<gene>
    <name evidence="6" type="ORF">FHU38_000067</name>
</gene>
<dbReference type="AlphaFoldDB" id="A0A7X5UKM7"/>
<comment type="caution">
    <text evidence="6">The sequence shown here is derived from an EMBL/GenBank/DDBJ whole genome shotgun (WGS) entry which is preliminary data.</text>
</comment>
<reference evidence="6 7" key="1">
    <citation type="submission" date="2020-03" db="EMBL/GenBank/DDBJ databases">
        <title>Sequencing the genomes of 1000 actinobacteria strains.</title>
        <authorList>
            <person name="Klenk H.-P."/>
        </authorList>
    </citation>
    <scope>NUCLEOTIDE SEQUENCE [LARGE SCALE GENOMIC DNA]</scope>
    <source>
        <strain evidence="6 7">DSM 45685</strain>
    </source>
</reference>
<organism evidence="6 7">
    <name type="scientific">Saccharomonospora amisosensis</name>
    <dbReference type="NCBI Taxonomy" id="1128677"/>
    <lineage>
        <taxon>Bacteria</taxon>
        <taxon>Bacillati</taxon>
        <taxon>Actinomycetota</taxon>
        <taxon>Actinomycetes</taxon>
        <taxon>Pseudonocardiales</taxon>
        <taxon>Pseudonocardiaceae</taxon>
        <taxon>Saccharomonospora</taxon>
    </lineage>
</organism>
<keyword evidence="7" id="KW-1185">Reference proteome</keyword>
<dbReference type="InterPro" id="IPR009057">
    <property type="entry name" value="Homeodomain-like_sf"/>
</dbReference>
<keyword evidence="3" id="KW-0804">Transcription</keyword>
<dbReference type="EMBL" id="JAAOYM010000001">
    <property type="protein sequence ID" value="NIJ09723.1"/>
    <property type="molecule type" value="Genomic_DNA"/>
</dbReference>
<dbReference type="PROSITE" id="PS50977">
    <property type="entry name" value="HTH_TETR_2"/>
    <property type="match status" value="1"/>
</dbReference>
<evidence type="ECO:0000256" key="2">
    <source>
        <dbReference type="ARBA" id="ARBA00023125"/>
    </source>
</evidence>
<evidence type="ECO:0000256" key="3">
    <source>
        <dbReference type="ARBA" id="ARBA00023163"/>
    </source>
</evidence>
<evidence type="ECO:0000313" key="7">
    <source>
        <dbReference type="Proteomes" id="UP000545493"/>
    </source>
</evidence>
<dbReference type="PANTHER" id="PTHR30055:SF238">
    <property type="entry name" value="MYCOFACTOCIN BIOSYNTHESIS TRANSCRIPTIONAL REGULATOR MFTR-RELATED"/>
    <property type="match status" value="1"/>
</dbReference>
<dbReference type="Pfam" id="PF18556">
    <property type="entry name" value="TetR_C_35"/>
    <property type="match status" value="1"/>
</dbReference>
<feature type="DNA-binding region" description="H-T-H motif" evidence="4">
    <location>
        <begin position="35"/>
        <end position="54"/>
    </location>
</feature>
<dbReference type="Pfam" id="PF00440">
    <property type="entry name" value="TetR_N"/>
    <property type="match status" value="1"/>
</dbReference>
<evidence type="ECO:0000259" key="5">
    <source>
        <dbReference type="PROSITE" id="PS50977"/>
    </source>
</evidence>
<dbReference type="RefSeq" id="WP_009156875.1">
    <property type="nucleotide sequence ID" value="NZ_JAAOYM010000001.1"/>
</dbReference>
<sequence length="203" mass="22066">MRAHSMRERFREHMRSAVLEAAHDLIIDRGWDRVRMGEVADRAGVSRAALYKEFGDKAGLGEAVVLREASRFLEGIQGALEAHVGDAKRGIAAAVDYTLDEAGRSPLLKAVLISNRDLNGGSQASTGMLPLLTTSARLLDLASDTLAGWVAESYPSLPENDVIDAADTMVRLTVSHLALPRWDRTATARKISEVAVRFLSLES</sequence>
<dbReference type="GO" id="GO:0003700">
    <property type="term" value="F:DNA-binding transcription factor activity"/>
    <property type="evidence" value="ECO:0007669"/>
    <property type="project" value="TreeGrafter"/>
</dbReference>
<accession>A0A7X5UKM7</accession>
<protein>
    <submittedName>
        <fullName evidence="6">AcrR family transcriptional regulator</fullName>
    </submittedName>
</protein>
<dbReference type="InterPro" id="IPR050109">
    <property type="entry name" value="HTH-type_TetR-like_transc_reg"/>
</dbReference>
<evidence type="ECO:0000256" key="4">
    <source>
        <dbReference type="PROSITE-ProRule" id="PRU00335"/>
    </source>
</evidence>
<dbReference type="PRINTS" id="PR00455">
    <property type="entry name" value="HTHTETR"/>
</dbReference>
<keyword evidence="1" id="KW-0805">Transcription regulation</keyword>
<dbReference type="Proteomes" id="UP000545493">
    <property type="component" value="Unassembled WGS sequence"/>
</dbReference>
<dbReference type="InterPro" id="IPR001647">
    <property type="entry name" value="HTH_TetR"/>
</dbReference>
<evidence type="ECO:0000256" key="1">
    <source>
        <dbReference type="ARBA" id="ARBA00023015"/>
    </source>
</evidence>
<dbReference type="SUPFAM" id="SSF46689">
    <property type="entry name" value="Homeodomain-like"/>
    <property type="match status" value="1"/>
</dbReference>
<dbReference type="GO" id="GO:0000976">
    <property type="term" value="F:transcription cis-regulatory region binding"/>
    <property type="evidence" value="ECO:0007669"/>
    <property type="project" value="TreeGrafter"/>
</dbReference>